<sequence>MMHDNCRTEMSIKPDDLVISLPTQGHINPLLQFSKLIAAKGIKVTVVLTRSIQMTSQPDIQSELIKLEYIPERINQEEVPEKSAHYQDPHEGWFGRIKAKALENLYNHGEGSLFR</sequence>
<evidence type="ECO:0000313" key="2">
    <source>
        <dbReference type="Proteomes" id="UP001161247"/>
    </source>
</evidence>
<proteinExistence type="predicted"/>
<reference evidence="1" key="1">
    <citation type="submission" date="2023-03" db="EMBL/GenBank/DDBJ databases">
        <authorList>
            <person name="Julca I."/>
        </authorList>
    </citation>
    <scope>NUCLEOTIDE SEQUENCE</scope>
</reference>
<dbReference type="SUPFAM" id="SSF53756">
    <property type="entry name" value="UDP-Glycosyltransferase/glycogen phosphorylase"/>
    <property type="match status" value="1"/>
</dbReference>
<evidence type="ECO:0000313" key="1">
    <source>
        <dbReference type="EMBL" id="CAI9108457.1"/>
    </source>
</evidence>
<accession>A0AAV1DN60</accession>
<protein>
    <submittedName>
        <fullName evidence="1">OLC1v1008047C2</fullName>
    </submittedName>
</protein>
<dbReference type="EMBL" id="OX459123">
    <property type="protein sequence ID" value="CAI9108457.1"/>
    <property type="molecule type" value="Genomic_DNA"/>
</dbReference>
<dbReference type="Gene3D" id="3.40.50.2000">
    <property type="entry name" value="Glycogen Phosphorylase B"/>
    <property type="match status" value="1"/>
</dbReference>
<keyword evidence="2" id="KW-1185">Reference proteome</keyword>
<name>A0AAV1DN60_OLDCO</name>
<organism evidence="1 2">
    <name type="scientific">Oldenlandia corymbosa var. corymbosa</name>
    <dbReference type="NCBI Taxonomy" id="529605"/>
    <lineage>
        <taxon>Eukaryota</taxon>
        <taxon>Viridiplantae</taxon>
        <taxon>Streptophyta</taxon>
        <taxon>Embryophyta</taxon>
        <taxon>Tracheophyta</taxon>
        <taxon>Spermatophyta</taxon>
        <taxon>Magnoliopsida</taxon>
        <taxon>eudicotyledons</taxon>
        <taxon>Gunneridae</taxon>
        <taxon>Pentapetalae</taxon>
        <taxon>asterids</taxon>
        <taxon>lamiids</taxon>
        <taxon>Gentianales</taxon>
        <taxon>Rubiaceae</taxon>
        <taxon>Rubioideae</taxon>
        <taxon>Spermacoceae</taxon>
        <taxon>Hedyotis-Oldenlandia complex</taxon>
        <taxon>Oldenlandia</taxon>
    </lineage>
</organism>
<gene>
    <name evidence="1" type="ORF">OLC1_LOCUS16543</name>
</gene>
<dbReference type="Proteomes" id="UP001161247">
    <property type="component" value="Chromosome 6"/>
</dbReference>
<dbReference type="AlphaFoldDB" id="A0AAV1DN60"/>